<dbReference type="Proteomes" id="UP000192743">
    <property type="component" value="Plasmid p81952"/>
</dbReference>
<keyword evidence="1" id="KW-0614">Plasmid</keyword>
<proteinExistence type="predicted"/>
<evidence type="ECO:0000313" key="2">
    <source>
        <dbReference type="Proteomes" id="UP000192743"/>
    </source>
</evidence>
<dbReference type="EMBL" id="CP015254">
    <property type="protein sequence ID" value="AOM14701.1"/>
    <property type="molecule type" value="Genomic_DNA"/>
</dbReference>
<dbReference type="AlphaFoldDB" id="A0A9W3T0A7"/>
<geneLocation type="plasmid" evidence="1 2">
    <name>p81952</name>
</geneLocation>
<evidence type="ECO:0000313" key="1">
    <source>
        <dbReference type="EMBL" id="AOM14701.1"/>
    </source>
</evidence>
<organism evidence="1 2">
    <name type="scientific">Bacillus thuringiensis Bt18247</name>
    <dbReference type="NCBI Taxonomy" id="1423143"/>
    <lineage>
        <taxon>Bacteria</taxon>
        <taxon>Bacillati</taxon>
        <taxon>Bacillota</taxon>
        <taxon>Bacilli</taxon>
        <taxon>Bacillales</taxon>
        <taxon>Bacillaceae</taxon>
        <taxon>Bacillus</taxon>
        <taxon>Bacillus cereus group</taxon>
    </lineage>
</organism>
<sequence length="118" mass="14640">MKNHDIVNGQILQTNKKWSRLKQNQKNLIAEWLQEEYRGFIAVYLRKPKRFEEEYMIDSVMERMQARDIWIPYVEVKTYFTRKKGKWYRKLESELENRRIEEEEQIRLKNERIGTPIC</sequence>
<protein>
    <submittedName>
        <fullName evidence="1">Uncharacterized protein</fullName>
    </submittedName>
</protein>
<dbReference type="RefSeq" id="WP_000788501.1">
    <property type="nucleotide sequence ID" value="NZ_CP015254.1"/>
</dbReference>
<name>A0A9W3T0A7_BACTU</name>
<reference evidence="1 2" key="1">
    <citation type="submission" date="2016-02" db="EMBL/GenBank/DDBJ databases">
        <title>Comparative analysis of three nematocidal Bacillus thuringiensis strains.</title>
        <authorList>
            <person name="Hollensteiner J."/>
            <person name="Kloesener M."/>
            <person name="Bunk B."/>
            <person name="Sproeer C."/>
            <person name="Rosenstiel P."/>
            <person name="Schulte-Iserlohe R."/>
            <person name="Schulenburg H."/>
            <person name="Liesegang H."/>
        </authorList>
    </citation>
    <scope>NUCLEOTIDE SEQUENCE [LARGE SCALE GENOMIC DNA]</scope>
    <source>
        <strain evidence="1 2">Bt18247</strain>
        <plasmid evidence="1 2">p81952</plasmid>
    </source>
</reference>
<gene>
    <name evidence="1" type="ORF">BTI247_63720</name>
</gene>
<accession>A0A9W3T0A7</accession>